<accession>A0ACB8EBX0</accession>
<dbReference type="EMBL" id="CM037627">
    <property type="protein sequence ID" value="KAH7989807.1"/>
    <property type="molecule type" value="Genomic_DNA"/>
</dbReference>
<gene>
    <name evidence="1" type="ORF">K3G42_014637</name>
</gene>
<name>A0ACB8EBX0_9SAUR</name>
<sequence length="526" mass="59222">MWQVMVKVIKTVQEDEITSGNVKDRHSAPFSPVPERTQFSRSREQTCPDRTTTWKQKALSPLWWQERILKARAGGGLGIVCRTQAFMALLLLGLNLPRAKSDCEFFESEKLCVCSLLEESEMQNFFDCLQATTYELRGGNLEQFAAFYQMEPPPHLIDILEVLQVRKLVFTDLIVPEVLLPGALEFASHPLQLSEIEFVNCTFLRMGSQRQTGRPSPLRVSSLRFHKATADSLADRCDELSGVSRWLEILKNLTLTESQITSIPCKIGQMFVGLHSLDISGNYFQDESIKSSFCHGAFPELQVLKLRHNQLTSYHAVCETIGPLNMLTHLDLSQNNFSTGFSSSAQCTWPQSLRVFNLSGTGLEHMEWSLPPNLEVLDLSANSIITLDLSLPALKELYLSNNRLQAVPPLKNLPGLEVLSVDQNQISHLPSKSLLQLKHLQILQAGHNLYNCSCPYAWELRDLASKLPALTNWPDDYTCRFPLHHRDSLVKNMSSSPLQCSQAVVTHASAVILLSSLHLFFCLFLI</sequence>
<comment type="caution">
    <text evidence="1">The sequence shown here is derived from an EMBL/GenBank/DDBJ whole genome shotgun (WGS) entry which is preliminary data.</text>
</comment>
<evidence type="ECO:0000313" key="1">
    <source>
        <dbReference type="EMBL" id="KAH7989807.1"/>
    </source>
</evidence>
<proteinExistence type="predicted"/>
<reference evidence="1" key="1">
    <citation type="submission" date="2021-08" db="EMBL/GenBank/DDBJ databases">
        <title>The first chromosome-level gecko genome reveals the dynamic sex chromosomes of Neotropical dwarf geckos (Sphaerodactylidae: Sphaerodactylus).</title>
        <authorList>
            <person name="Pinto B.J."/>
            <person name="Keating S.E."/>
            <person name="Gamble T."/>
        </authorList>
    </citation>
    <scope>NUCLEOTIDE SEQUENCE</scope>
    <source>
        <strain evidence="1">TG3544</strain>
    </source>
</reference>
<protein>
    <submittedName>
        <fullName evidence="1">Uncharacterized protein</fullName>
    </submittedName>
</protein>
<keyword evidence="2" id="KW-1185">Reference proteome</keyword>
<organism evidence="1 2">
    <name type="scientific">Sphaerodactylus townsendi</name>
    <dbReference type="NCBI Taxonomy" id="933632"/>
    <lineage>
        <taxon>Eukaryota</taxon>
        <taxon>Metazoa</taxon>
        <taxon>Chordata</taxon>
        <taxon>Craniata</taxon>
        <taxon>Vertebrata</taxon>
        <taxon>Euteleostomi</taxon>
        <taxon>Lepidosauria</taxon>
        <taxon>Squamata</taxon>
        <taxon>Bifurcata</taxon>
        <taxon>Gekkota</taxon>
        <taxon>Sphaerodactylidae</taxon>
        <taxon>Sphaerodactylus</taxon>
    </lineage>
</organism>
<evidence type="ECO:0000313" key="2">
    <source>
        <dbReference type="Proteomes" id="UP000827872"/>
    </source>
</evidence>
<dbReference type="Proteomes" id="UP000827872">
    <property type="component" value="Linkage Group LG14"/>
</dbReference>